<feature type="region of interest" description="Disordered" evidence="1">
    <location>
        <begin position="1"/>
        <end position="31"/>
    </location>
</feature>
<proteinExistence type="predicted"/>
<dbReference type="STRING" id="1036808.A0A0C3DLU8"/>
<organism evidence="2 3">
    <name type="scientific">Scleroderma citrinum Foug A</name>
    <dbReference type="NCBI Taxonomy" id="1036808"/>
    <lineage>
        <taxon>Eukaryota</taxon>
        <taxon>Fungi</taxon>
        <taxon>Dikarya</taxon>
        <taxon>Basidiomycota</taxon>
        <taxon>Agaricomycotina</taxon>
        <taxon>Agaricomycetes</taxon>
        <taxon>Agaricomycetidae</taxon>
        <taxon>Boletales</taxon>
        <taxon>Sclerodermatineae</taxon>
        <taxon>Sclerodermataceae</taxon>
        <taxon>Scleroderma</taxon>
    </lineage>
</organism>
<accession>A0A0C3DLU8</accession>
<keyword evidence="3" id="KW-1185">Reference proteome</keyword>
<dbReference type="InParanoid" id="A0A0C3DLU8"/>
<dbReference type="HOGENOM" id="CLU_046011_1_0_1"/>
<dbReference type="AlphaFoldDB" id="A0A0C3DLU8"/>
<reference evidence="2 3" key="1">
    <citation type="submission" date="2014-04" db="EMBL/GenBank/DDBJ databases">
        <authorList>
            <consortium name="DOE Joint Genome Institute"/>
            <person name="Kuo A."/>
            <person name="Kohler A."/>
            <person name="Nagy L.G."/>
            <person name="Floudas D."/>
            <person name="Copeland A."/>
            <person name="Barry K.W."/>
            <person name="Cichocki N."/>
            <person name="Veneault-Fourrey C."/>
            <person name="LaButti K."/>
            <person name="Lindquist E.A."/>
            <person name="Lipzen A."/>
            <person name="Lundell T."/>
            <person name="Morin E."/>
            <person name="Murat C."/>
            <person name="Sun H."/>
            <person name="Tunlid A."/>
            <person name="Henrissat B."/>
            <person name="Grigoriev I.V."/>
            <person name="Hibbett D.S."/>
            <person name="Martin F."/>
            <person name="Nordberg H.P."/>
            <person name="Cantor M.N."/>
            <person name="Hua S.X."/>
        </authorList>
    </citation>
    <scope>NUCLEOTIDE SEQUENCE [LARGE SCALE GENOMIC DNA]</scope>
    <source>
        <strain evidence="2 3">Foug A</strain>
    </source>
</reference>
<evidence type="ECO:0000256" key="1">
    <source>
        <dbReference type="SAM" id="MobiDB-lite"/>
    </source>
</evidence>
<gene>
    <name evidence="2" type="ORF">SCLCIDRAFT_1219860</name>
</gene>
<evidence type="ECO:0000313" key="3">
    <source>
        <dbReference type="Proteomes" id="UP000053989"/>
    </source>
</evidence>
<name>A0A0C3DLU8_9AGAM</name>
<reference evidence="3" key="2">
    <citation type="submission" date="2015-01" db="EMBL/GenBank/DDBJ databases">
        <title>Evolutionary Origins and Diversification of the Mycorrhizal Mutualists.</title>
        <authorList>
            <consortium name="DOE Joint Genome Institute"/>
            <consortium name="Mycorrhizal Genomics Consortium"/>
            <person name="Kohler A."/>
            <person name="Kuo A."/>
            <person name="Nagy L.G."/>
            <person name="Floudas D."/>
            <person name="Copeland A."/>
            <person name="Barry K.W."/>
            <person name="Cichocki N."/>
            <person name="Veneault-Fourrey C."/>
            <person name="LaButti K."/>
            <person name="Lindquist E.A."/>
            <person name="Lipzen A."/>
            <person name="Lundell T."/>
            <person name="Morin E."/>
            <person name="Murat C."/>
            <person name="Riley R."/>
            <person name="Ohm R."/>
            <person name="Sun H."/>
            <person name="Tunlid A."/>
            <person name="Henrissat B."/>
            <person name="Grigoriev I.V."/>
            <person name="Hibbett D.S."/>
            <person name="Martin F."/>
        </authorList>
    </citation>
    <scope>NUCLEOTIDE SEQUENCE [LARGE SCALE GENOMIC DNA]</scope>
    <source>
        <strain evidence="3">Foug A</strain>
    </source>
</reference>
<dbReference type="Proteomes" id="UP000053989">
    <property type="component" value="Unassembled WGS sequence"/>
</dbReference>
<feature type="compositionally biased region" description="Basic residues" evidence="1">
    <location>
        <begin position="8"/>
        <end position="19"/>
    </location>
</feature>
<dbReference type="EMBL" id="KN822107">
    <property type="protein sequence ID" value="KIM57021.1"/>
    <property type="molecule type" value="Genomic_DNA"/>
</dbReference>
<protein>
    <submittedName>
        <fullName evidence="2">Uncharacterized protein</fullName>
    </submittedName>
</protein>
<dbReference type="OrthoDB" id="3153997at2759"/>
<evidence type="ECO:0000313" key="2">
    <source>
        <dbReference type="EMBL" id="KIM57021.1"/>
    </source>
</evidence>
<sequence>MPGPCNTKKQKRARLKREKKSQSTLEPSYDDPCPDIDCDDALLAAPNIYDPGTGPRVRNAREFLTSYFAQPPSLNDLLCAEFAQEEILQMLCTILSEDMAIVLWYNKSRATGRICPSCRRLYNIGDVLPDLIQDGTCSPEPRSPYLVREQQISGLCRSRPL</sequence>